<dbReference type="PROSITE" id="PS50011">
    <property type="entry name" value="PROTEIN_KINASE_DOM"/>
    <property type="match status" value="1"/>
</dbReference>
<feature type="compositionally biased region" description="Basic and acidic residues" evidence="6">
    <location>
        <begin position="1"/>
        <end position="18"/>
    </location>
</feature>
<dbReference type="RefSeq" id="WP_141647236.1">
    <property type="nucleotide sequence ID" value="NZ_VIFM01000216.1"/>
</dbReference>
<dbReference type="Pfam" id="PF00069">
    <property type="entry name" value="Pkinase"/>
    <property type="match status" value="1"/>
</dbReference>
<keyword evidence="8" id="KW-0723">Serine/threonine-protein kinase</keyword>
<dbReference type="Gene3D" id="3.30.200.20">
    <property type="entry name" value="Phosphorylase Kinase, domain 1"/>
    <property type="match status" value="1"/>
</dbReference>
<evidence type="ECO:0000259" key="7">
    <source>
        <dbReference type="PROSITE" id="PS50011"/>
    </source>
</evidence>
<evidence type="ECO:0000313" key="9">
    <source>
        <dbReference type="Proteomes" id="UP000315369"/>
    </source>
</evidence>
<accession>A0A540WPP6</accession>
<evidence type="ECO:0000313" key="8">
    <source>
        <dbReference type="EMBL" id="TQF10988.1"/>
    </source>
</evidence>
<dbReference type="GO" id="GO:0004674">
    <property type="term" value="F:protein serine/threonine kinase activity"/>
    <property type="evidence" value="ECO:0007669"/>
    <property type="project" value="UniProtKB-KW"/>
</dbReference>
<evidence type="ECO:0000256" key="3">
    <source>
        <dbReference type="ARBA" id="ARBA00022777"/>
    </source>
</evidence>
<gene>
    <name evidence="8" type="ORF">FJV41_36540</name>
</gene>
<dbReference type="InterPro" id="IPR011990">
    <property type="entry name" value="TPR-like_helical_dom_sf"/>
</dbReference>
<proteinExistence type="predicted"/>
<dbReference type="Gene3D" id="1.25.40.10">
    <property type="entry name" value="Tetratricopeptide repeat domain"/>
    <property type="match status" value="3"/>
</dbReference>
<evidence type="ECO:0000256" key="5">
    <source>
        <dbReference type="PROSITE-ProRule" id="PRU10141"/>
    </source>
</evidence>
<dbReference type="InterPro" id="IPR011009">
    <property type="entry name" value="Kinase-like_dom_sf"/>
</dbReference>
<dbReference type="CDD" id="cd14014">
    <property type="entry name" value="STKc_PknB_like"/>
    <property type="match status" value="1"/>
</dbReference>
<dbReference type="EMBL" id="VIFM01000216">
    <property type="protein sequence ID" value="TQF10988.1"/>
    <property type="molecule type" value="Genomic_DNA"/>
</dbReference>
<dbReference type="InterPro" id="IPR000719">
    <property type="entry name" value="Prot_kinase_dom"/>
</dbReference>
<dbReference type="PANTHER" id="PTHR43289:SF6">
    <property type="entry name" value="SERINE_THREONINE-PROTEIN KINASE NEKL-3"/>
    <property type="match status" value="1"/>
</dbReference>
<keyword evidence="9" id="KW-1185">Reference proteome</keyword>
<keyword evidence="1" id="KW-0808">Transferase</keyword>
<protein>
    <submittedName>
        <fullName evidence="8">Serine/threonine protein kinase</fullName>
    </submittedName>
</protein>
<dbReference type="PROSITE" id="PS00107">
    <property type="entry name" value="PROTEIN_KINASE_ATP"/>
    <property type="match status" value="1"/>
</dbReference>
<organism evidence="8 9">
    <name type="scientific">Myxococcus llanfairpwllgwyngyllgogerychwyrndrobwllllantysiliogogogochensis</name>
    <dbReference type="NCBI Taxonomy" id="2590453"/>
    <lineage>
        <taxon>Bacteria</taxon>
        <taxon>Pseudomonadati</taxon>
        <taxon>Myxococcota</taxon>
        <taxon>Myxococcia</taxon>
        <taxon>Myxococcales</taxon>
        <taxon>Cystobacterineae</taxon>
        <taxon>Myxococcaceae</taxon>
        <taxon>Myxococcus</taxon>
    </lineage>
</organism>
<dbReference type="SMART" id="SM00220">
    <property type="entry name" value="S_TKc"/>
    <property type="match status" value="1"/>
</dbReference>
<comment type="caution">
    <text evidence="8">The sequence shown here is derived from an EMBL/GenBank/DDBJ whole genome shotgun (WGS) entry which is preliminary data.</text>
</comment>
<dbReference type="PROSITE" id="PS00108">
    <property type="entry name" value="PROTEIN_KINASE_ST"/>
    <property type="match status" value="1"/>
</dbReference>
<evidence type="ECO:0000256" key="4">
    <source>
        <dbReference type="ARBA" id="ARBA00022840"/>
    </source>
</evidence>
<evidence type="ECO:0000256" key="6">
    <source>
        <dbReference type="SAM" id="MobiDB-lite"/>
    </source>
</evidence>
<evidence type="ECO:0000256" key="2">
    <source>
        <dbReference type="ARBA" id="ARBA00022741"/>
    </source>
</evidence>
<dbReference type="Proteomes" id="UP000315369">
    <property type="component" value="Unassembled WGS sequence"/>
</dbReference>
<keyword evidence="2 5" id="KW-0547">Nucleotide-binding</keyword>
<dbReference type="GO" id="GO:0005524">
    <property type="term" value="F:ATP binding"/>
    <property type="evidence" value="ECO:0007669"/>
    <property type="project" value="UniProtKB-UniRule"/>
</dbReference>
<keyword evidence="3 8" id="KW-0418">Kinase</keyword>
<dbReference type="InterPro" id="IPR017441">
    <property type="entry name" value="Protein_kinase_ATP_BS"/>
</dbReference>
<feature type="binding site" evidence="5">
    <location>
        <position position="77"/>
    </location>
    <ligand>
        <name>ATP</name>
        <dbReference type="ChEBI" id="CHEBI:30616"/>
    </ligand>
</feature>
<dbReference type="PANTHER" id="PTHR43289">
    <property type="entry name" value="MITOGEN-ACTIVATED PROTEIN KINASE KINASE KINASE 20-RELATED"/>
    <property type="match status" value="1"/>
</dbReference>
<dbReference type="Gene3D" id="1.10.510.10">
    <property type="entry name" value="Transferase(Phosphotransferase) domain 1"/>
    <property type="match status" value="1"/>
</dbReference>
<dbReference type="OrthoDB" id="9801841at2"/>
<name>A0A540WPP6_9BACT</name>
<dbReference type="SUPFAM" id="SSF48452">
    <property type="entry name" value="TPR-like"/>
    <property type="match status" value="2"/>
</dbReference>
<feature type="region of interest" description="Disordered" evidence="6">
    <location>
        <begin position="1"/>
        <end position="23"/>
    </location>
</feature>
<dbReference type="AlphaFoldDB" id="A0A540WPP6"/>
<feature type="domain" description="Protein kinase" evidence="7">
    <location>
        <begin position="48"/>
        <end position="315"/>
    </location>
</feature>
<evidence type="ECO:0000256" key="1">
    <source>
        <dbReference type="ARBA" id="ARBA00022679"/>
    </source>
</evidence>
<dbReference type="SUPFAM" id="SSF56112">
    <property type="entry name" value="Protein kinase-like (PK-like)"/>
    <property type="match status" value="1"/>
</dbReference>
<keyword evidence="4 5" id="KW-0067">ATP-binding</keyword>
<reference evidence="8 9" key="1">
    <citation type="submission" date="2019-06" db="EMBL/GenBank/DDBJ databases">
        <authorList>
            <person name="Livingstone P."/>
            <person name="Whitworth D."/>
        </authorList>
    </citation>
    <scope>NUCLEOTIDE SEQUENCE [LARGE SCALE GENOMIC DNA]</scope>
    <source>
        <strain evidence="8 9">AM401</strain>
    </source>
</reference>
<sequence length="1075" mass="118292">MDYRDGMGERMDDDREAAPDAARPTVELSIAPGAGTAGLHGDSSVGHYTLLELLGRGGMGEVHRAWDRRLSRTVALKFVRGDDPDRVMRFLQEARAQARIDHPNVCAVYEVGHAEGRDYIAMQLIEGQRLDQAAGGLSLPEKIQVMREVASAMHEAHRLGVIHRDLKPGNILLRRQEDGRCFPVVMDFGLAHESGLEQGLTRSGAVMGTPAYMSPEQARGETRAVDRRSDVYGLGATLHELLTGAPPFSDKTLLGTLNKVLHEDAPPLRALVPHLPGDLEVIVLKCLSKDPEQRYPSARALAEDLGRYIDGEPILGQRPGLLSRLWRRARKHRTLVTVSAVSLSSILLLSVLGVTSSLEARHARLQSEGRARMAEQLGQQVKDIEWFLRMAYTLSLHDTRREQQLVRERMARIAAWRHTLGEPGDALVQYALGRGHLAMHELEQAHEALVRARRMGLDSPELHYALGRVLGERYHQAMEAARRGGDAAWVAERQRAIEEQYLQPALQSLERSRVLELESPRYLEGLIAFYRHDYDAAARAASLAEAQAPWLYEARKLAGDVAHARAMEQLERGEYDAARSGLREARGLHERAVELGRSDARSYEALAEVGLQEAELDRRQGQSPRASLEKALAAAEQGIQAAPSRGAGYTRKAFILINRYRAANPGGQGLDPKRILTDCLATASRAVELSPQDIQSHDILGVGHFFQGLQASWEGRDPEPAWGAAISWLGRALALQPQYPWGLNDLALVHRWRGNRRRERGEDPSASYAEAERLLRLAVRYDPKYVFAYSNLAELYNAMAAHGLARGLDPEPEVRKAIAAGEAALAINGNFHSALNTLGLSELLRAEYLVASGADARACLERGSRWFERSLGINPTSGRTHFLLAMGHLFAATQAVGTDIDPGASLQAGRRALVAASRGDASCADCQVLSARLSLVEADWARLSGRPGLRHLQHARVEARRAVEIQPYNESHQVLARACWRLSQVVSSSEAPGFISEGLAQADLALALDPKLASAHAVRGGLRLLQARLARGADARAEHLRQARESLSRAIELQPLLRREYADALREAGFSAARD</sequence>
<dbReference type="InterPro" id="IPR008271">
    <property type="entry name" value="Ser/Thr_kinase_AS"/>
</dbReference>